<dbReference type="InterPro" id="IPR010987">
    <property type="entry name" value="Glutathione-S-Trfase_C-like"/>
</dbReference>
<dbReference type="Gene3D" id="1.20.1050.10">
    <property type="match status" value="1"/>
</dbReference>
<dbReference type="InterPro" id="IPR036282">
    <property type="entry name" value="Glutathione-S-Trfase_C_sf"/>
</dbReference>
<evidence type="ECO:0000259" key="1">
    <source>
        <dbReference type="PROSITE" id="PS50404"/>
    </source>
</evidence>
<feature type="domain" description="GST C-terminal" evidence="2">
    <location>
        <begin position="84"/>
        <end position="211"/>
    </location>
</feature>
<dbReference type="EMBL" id="JBHSDR010000004">
    <property type="protein sequence ID" value="MFC4294779.1"/>
    <property type="molecule type" value="Genomic_DNA"/>
</dbReference>
<dbReference type="Proteomes" id="UP001595828">
    <property type="component" value="Unassembled WGS sequence"/>
</dbReference>
<keyword evidence="4" id="KW-1185">Reference proteome</keyword>
<evidence type="ECO:0000313" key="3">
    <source>
        <dbReference type="EMBL" id="MFC4294779.1"/>
    </source>
</evidence>
<dbReference type="PROSITE" id="PS50404">
    <property type="entry name" value="GST_NTER"/>
    <property type="match status" value="1"/>
</dbReference>
<dbReference type="CDD" id="cd03046">
    <property type="entry name" value="GST_N_GTT1_like"/>
    <property type="match status" value="1"/>
</dbReference>
<dbReference type="SFLD" id="SFLDG00358">
    <property type="entry name" value="Main_(cytGST)"/>
    <property type="match status" value="1"/>
</dbReference>
<proteinExistence type="predicted"/>
<organism evidence="3 4">
    <name type="scientific">Novosphingobium tardum</name>
    <dbReference type="NCBI Taxonomy" id="1538021"/>
    <lineage>
        <taxon>Bacteria</taxon>
        <taxon>Pseudomonadati</taxon>
        <taxon>Pseudomonadota</taxon>
        <taxon>Alphaproteobacteria</taxon>
        <taxon>Sphingomonadales</taxon>
        <taxon>Sphingomonadaceae</taxon>
        <taxon>Novosphingobium</taxon>
    </lineage>
</organism>
<evidence type="ECO:0000313" key="4">
    <source>
        <dbReference type="Proteomes" id="UP001595828"/>
    </source>
</evidence>
<dbReference type="RefSeq" id="WP_379538267.1">
    <property type="nucleotide sequence ID" value="NZ_JBHSDR010000004.1"/>
</dbReference>
<protein>
    <submittedName>
        <fullName evidence="3">Glutathione S-transferase family protein</fullName>
    </submittedName>
</protein>
<feature type="domain" description="GST N-terminal" evidence="1">
    <location>
        <begin position="1"/>
        <end position="81"/>
    </location>
</feature>
<dbReference type="Pfam" id="PF13409">
    <property type="entry name" value="GST_N_2"/>
    <property type="match status" value="1"/>
</dbReference>
<evidence type="ECO:0000259" key="2">
    <source>
        <dbReference type="PROSITE" id="PS50405"/>
    </source>
</evidence>
<dbReference type="SFLD" id="SFLDS00019">
    <property type="entry name" value="Glutathione_Transferase_(cytos"/>
    <property type="match status" value="1"/>
</dbReference>
<dbReference type="SUPFAM" id="SSF52833">
    <property type="entry name" value="Thioredoxin-like"/>
    <property type="match status" value="1"/>
</dbReference>
<dbReference type="InterPro" id="IPR004045">
    <property type="entry name" value="Glutathione_S-Trfase_N"/>
</dbReference>
<comment type="caution">
    <text evidence="3">The sequence shown here is derived from an EMBL/GenBank/DDBJ whole genome shotgun (WGS) entry which is preliminary data.</text>
</comment>
<accession>A0ABV8RPZ5</accession>
<dbReference type="Pfam" id="PF13410">
    <property type="entry name" value="GST_C_2"/>
    <property type="match status" value="1"/>
</dbReference>
<name>A0ABV8RPZ5_9SPHN</name>
<dbReference type="Gene3D" id="3.40.30.10">
    <property type="entry name" value="Glutaredoxin"/>
    <property type="match status" value="1"/>
</dbReference>
<gene>
    <name evidence="3" type="ORF">ACFO0A_06855</name>
</gene>
<dbReference type="SUPFAM" id="SSF47616">
    <property type="entry name" value="GST C-terminal domain-like"/>
    <property type="match status" value="1"/>
</dbReference>
<dbReference type="PANTHER" id="PTHR44051">
    <property type="entry name" value="GLUTATHIONE S-TRANSFERASE-RELATED"/>
    <property type="match status" value="1"/>
</dbReference>
<reference evidence="4" key="1">
    <citation type="journal article" date="2019" name="Int. J. Syst. Evol. Microbiol.">
        <title>The Global Catalogue of Microorganisms (GCM) 10K type strain sequencing project: providing services to taxonomists for standard genome sequencing and annotation.</title>
        <authorList>
            <consortium name="The Broad Institute Genomics Platform"/>
            <consortium name="The Broad Institute Genome Sequencing Center for Infectious Disease"/>
            <person name="Wu L."/>
            <person name="Ma J."/>
        </authorList>
    </citation>
    <scope>NUCLEOTIDE SEQUENCE [LARGE SCALE GENOMIC DNA]</scope>
    <source>
        <strain evidence="4">CGMCC 1.12989</strain>
    </source>
</reference>
<dbReference type="InterPro" id="IPR040079">
    <property type="entry name" value="Glutathione_S-Trfase"/>
</dbReference>
<dbReference type="PANTHER" id="PTHR44051:SF21">
    <property type="entry name" value="GLUTATHIONE S-TRANSFERASE FAMILY PROTEIN"/>
    <property type="match status" value="1"/>
</dbReference>
<dbReference type="InterPro" id="IPR036249">
    <property type="entry name" value="Thioredoxin-like_sf"/>
</dbReference>
<dbReference type="PROSITE" id="PS50405">
    <property type="entry name" value="GST_CTER"/>
    <property type="match status" value="1"/>
</dbReference>
<sequence>MTLPRLYHCRDARSLRCLWAAEEAGFPIELVILPFPPRAFAPEYKEVNPLKTVPGWVENGTLLTESVAVCERIAAGTDLEVSRDEPDHWVWRNWLHRADATLTFPLAIMLRYTVVEQPERRLAQAVEDYRAFFSGRARSIETELQDGREWLCAGRFTIADIAIGYAIHLARSLGADTDLGPLTQAWFDRCRAREGYRRALARQKGEAAPPVS</sequence>